<evidence type="ECO:0000313" key="3">
    <source>
        <dbReference type="Proteomes" id="UP000619788"/>
    </source>
</evidence>
<dbReference type="Pfam" id="PF19631">
    <property type="entry name" value="Trypco2"/>
    <property type="match status" value="1"/>
</dbReference>
<dbReference type="AlphaFoldDB" id="A0A8J3SEH8"/>
<dbReference type="EMBL" id="BOOJ01000029">
    <property type="protein sequence ID" value="GIH92887.1"/>
    <property type="molecule type" value="Genomic_DNA"/>
</dbReference>
<dbReference type="InterPro" id="IPR045608">
    <property type="entry name" value="Trypco2"/>
</dbReference>
<comment type="caution">
    <text evidence="2">The sequence shown here is derived from an EMBL/GenBank/DDBJ whole genome shotgun (WGS) entry which is preliminary data.</text>
</comment>
<dbReference type="Proteomes" id="UP000619788">
    <property type="component" value="Unassembled WGS sequence"/>
</dbReference>
<evidence type="ECO:0000313" key="2">
    <source>
        <dbReference type="EMBL" id="GIH92887.1"/>
    </source>
</evidence>
<proteinExistence type="predicted"/>
<reference evidence="2 3" key="1">
    <citation type="submission" date="2021-01" db="EMBL/GenBank/DDBJ databases">
        <title>Whole genome shotgun sequence of Planobispora siamensis NBRC 107568.</title>
        <authorList>
            <person name="Komaki H."/>
            <person name="Tamura T."/>
        </authorList>
    </citation>
    <scope>NUCLEOTIDE SEQUENCE [LARGE SCALE GENOMIC DNA]</scope>
    <source>
        <strain evidence="2 3">NBRC 107568</strain>
    </source>
</reference>
<sequence length="43" mass="4733">MAELGPPETIEQIRQELWKAITEGVDADIQFPAGTMTLEFQAG</sequence>
<accession>A0A8J3SEH8</accession>
<organism evidence="2 3">
    <name type="scientific">Planobispora siamensis</name>
    <dbReference type="NCBI Taxonomy" id="936338"/>
    <lineage>
        <taxon>Bacteria</taxon>
        <taxon>Bacillati</taxon>
        <taxon>Actinomycetota</taxon>
        <taxon>Actinomycetes</taxon>
        <taxon>Streptosporangiales</taxon>
        <taxon>Streptosporangiaceae</taxon>
        <taxon>Planobispora</taxon>
    </lineage>
</organism>
<dbReference type="RefSeq" id="WP_275424533.1">
    <property type="nucleotide sequence ID" value="NZ_BOOJ01000029.1"/>
</dbReference>
<gene>
    <name evidence="2" type="ORF">Psi01_35170</name>
</gene>
<protein>
    <recommendedName>
        <fullName evidence="1">Trypsin-co-occurring domain-containing protein</fullName>
    </recommendedName>
</protein>
<name>A0A8J3SEH8_9ACTN</name>
<evidence type="ECO:0000259" key="1">
    <source>
        <dbReference type="Pfam" id="PF19631"/>
    </source>
</evidence>
<feature type="domain" description="Trypsin-co-occurring" evidence="1">
    <location>
        <begin position="8"/>
        <end position="42"/>
    </location>
</feature>
<keyword evidence="3" id="KW-1185">Reference proteome</keyword>